<dbReference type="AlphaFoldDB" id="A0A1D1URU9"/>
<sequence length="145" mass="17141">MDIMATFFLTSLPPMLGMEDEDWMVRLQSLKFLKTRHEGLEEVTSQLKGNRKQMASEEKLLADFRAELPLLQQEKQSHVEILRLINKDIEDMNGILKKSQECRENLSKKQDQCFKEYIEVKDDVDRLTSKVWRTCQRKVSTYLLT</sequence>
<organism evidence="1 2">
    <name type="scientific">Ramazzottius varieornatus</name>
    <name type="common">Water bear</name>
    <name type="synonym">Tardigrade</name>
    <dbReference type="NCBI Taxonomy" id="947166"/>
    <lineage>
        <taxon>Eukaryota</taxon>
        <taxon>Metazoa</taxon>
        <taxon>Ecdysozoa</taxon>
        <taxon>Tardigrada</taxon>
        <taxon>Eutardigrada</taxon>
        <taxon>Parachela</taxon>
        <taxon>Hypsibioidea</taxon>
        <taxon>Ramazzottiidae</taxon>
        <taxon>Ramazzottius</taxon>
    </lineage>
</organism>
<dbReference type="GO" id="GO:0045666">
    <property type="term" value="P:positive regulation of neuron differentiation"/>
    <property type="evidence" value="ECO:0007669"/>
    <property type="project" value="TreeGrafter"/>
</dbReference>
<dbReference type="Proteomes" id="UP000186922">
    <property type="component" value="Unassembled WGS sequence"/>
</dbReference>
<keyword evidence="2" id="KW-1185">Reference proteome</keyword>
<dbReference type="PANTHER" id="PTHR31058:SF2">
    <property type="entry name" value="ZINC FINGER C4H2 DOMAIN-CONTAINING PROTEIN"/>
    <property type="match status" value="1"/>
</dbReference>
<gene>
    <name evidence="1" type="primary">RvY_03441-1</name>
    <name evidence="1" type="synonym">RvY_03441.1</name>
    <name evidence="1" type="ORF">RvY_03441</name>
</gene>
<dbReference type="Pfam" id="PF10146">
    <property type="entry name" value="zf-C4H2"/>
    <property type="match status" value="1"/>
</dbReference>
<accession>A0A1D1URU9</accession>
<evidence type="ECO:0000313" key="2">
    <source>
        <dbReference type="Proteomes" id="UP000186922"/>
    </source>
</evidence>
<reference evidence="1 2" key="1">
    <citation type="journal article" date="2016" name="Nat. Commun.">
        <title>Extremotolerant tardigrade genome and improved radiotolerance of human cultured cells by tardigrade-unique protein.</title>
        <authorList>
            <person name="Hashimoto T."/>
            <person name="Horikawa D.D."/>
            <person name="Saito Y."/>
            <person name="Kuwahara H."/>
            <person name="Kozuka-Hata H."/>
            <person name="Shin-I T."/>
            <person name="Minakuchi Y."/>
            <person name="Ohishi K."/>
            <person name="Motoyama A."/>
            <person name="Aizu T."/>
            <person name="Enomoto A."/>
            <person name="Kondo K."/>
            <person name="Tanaka S."/>
            <person name="Hara Y."/>
            <person name="Koshikawa S."/>
            <person name="Sagara H."/>
            <person name="Miura T."/>
            <person name="Yokobori S."/>
            <person name="Miyagawa K."/>
            <person name="Suzuki Y."/>
            <person name="Kubo T."/>
            <person name="Oyama M."/>
            <person name="Kohara Y."/>
            <person name="Fujiyama A."/>
            <person name="Arakawa K."/>
            <person name="Katayama T."/>
            <person name="Toyoda A."/>
            <person name="Kunieda T."/>
        </authorList>
    </citation>
    <scope>NUCLEOTIDE SEQUENCE [LARGE SCALE GENOMIC DNA]</scope>
    <source>
        <strain evidence="1 2">YOKOZUNA-1</strain>
    </source>
</reference>
<proteinExistence type="predicted"/>
<dbReference type="GO" id="GO:0005634">
    <property type="term" value="C:nucleus"/>
    <property type="evidence" value="ECO:0007669"/>
    <property type="project" value="TreeGrafter"/>
</dbReference>
<dbReference type="InterPro" id="IPR018482">
    <property type="entry name" value="Znf-C4H2"/>
</dbReference>
<comment type="caution">
    <text evidence="1">The sequence shown here is derived from an EMBL/GenBank/DDBJ whole genome shotgun (WGS) entry which is preliminary data.</text>
</comment>
<evidence type="ECO:0000313" key="1">
    <source>
        <dbReference type="EMBL" id="GAU91125.1"/>
    </source>
</evidence>
<dbReference type="PANTHER" id="PTHR31058">
    <property type="entry name" value="ZINC FINGER C4H2 DOMAIN-CONTAINING PROTEIN"/>
    <property type="match status" value="1"/>
</dbReference>
<dbReference type="EMBL" id="BDGG01000002">
    <property type="protein sequence ID" value="GAU91125.1"/>
    <property type="molecule type" value="Genomic_DNA"/>
</dbReference>
<name>A0A1D1URU9_RAMVA</name>
<protein>
    <submittedName>
        <fullName evidence="1">Uncharacterized protein</fullName>
    </submittedName>
</protein>
<dbReference type="OrthoDB" id="20865at2759"/>